<reference evidence="2" key="1">
    <citation type="journal article" date="2019" name="Int. J. Syst. Evol. Microbiol.">
        <title>The Global Catalogue of Microorganisms (GCM) 10K type strain sequencing project: providing services to taxonomists for standard genome sequencing and annotation.</title>
        <authorList>
            <consortium name="The Broad Institute Genomics Platform"/>
            <consortium name="The Broad Institute Genome Sequencing Center for Infectious Disease"/>
            <person name="Wu L."/>
            <person name="Ma J."/>
        </authorList>
    </citation>
    <scope>NUCLEOTIDE SEQUENCE [LARGE SCALE GENOMIC DNA]</scope>
    <source>
        <strain evidence="2">JCM 15933</strain>
    </source>
</reference>
<evidence type="ECO:0000313" key="2">
    <source>
        <dbReference type="Proteomes" id="UP001501470"/>
    </source>
</evidence>
<evidence type="ECO:0000313" key="1">
    <source>
        <dbReference type="EMBL" id="GAA1530474.1"/>
    </source>
</evidence>
<protein>
    <submittedName>
        <fullName evidence="1">Uncharacterized protein</fullName>
    </submittedName>
</protein>
<dbReference type="EMBL" id="BAAAQD010000011">
    <property type="protein sequence ID" value="GAA1530474.1"/>
    <property type="molecule type" value="Genomic_DNA"/>
</dbReference>
<dbReference type="RefSeq" id="WP_344505028.1">
    <property type="nucleotide sequence ID" value="NZ_BAAAQD010000011.1"/>
</dbReference>
<organism evidence="1 2">
    <name type="scientific">Dactylosporangium maewongense</name>
    <dbReference type="NCBI Taxonomy" id="634393"/>
    <lineage>
        <taxon>Bacteria</taxon>
        <taxon>Bacillati</taxon>
        <taxon>Actinomycetota</taxon>
        <taxon>Actinomycetes</taxon>
        <taxon>Micromonosporales</taxon>
        <taxon>Micromonosporaceae</taxon>
        <taxon>Dactylosporangium</taxon>
    </lineage>
</organism>
<gene>
    <name evidence="1" type="ORF">GCM10009827_055090</name>
</gene>
<keyword evidence="2" id="KW-1185">Reference proteome</keyword>
<proteinExistence type="predicted"/>
<sequence length="45" mass="5412">MHPLFLTDYVRERHADLIRDAEAYRSARRARFRIPIRRRTAAAES</sequence>
<accession>A0ABP4LUA8</accession>
<name>A0ABP4LUA8_9ACTN</name>
<comment type="caution">
    <text evidence="1">The sequence shown here is derived from an EMBL/GenBank/DDBJ whole genome shotgun (WGS) entry which is preliminary data.</text>
</comment>
<dbReference type="Proteomes" id="UP001501470">
    <property type="component" value="Unassembled WGS sequence"/>
</dbReference>